<evidence type="ECO:0000256" key="1">
    <source>
        <dbReference type="ARBA" id="ARBA00004604"/>
    </source>
</evidence>
<feature type="compositionally biased region" description="Basic and acidic residues" evidence="3">
    <location>
        <begin position="119"/>
        <end position="142"/>
    </location>
</feature>
<reference evidence="6" key="1">
    <citation type="submission" date="2014-05" db="EMBL/GenBank/DDBJ databases">
        <title>The transcriptome of the halophilic microalga Tetraselmis sp. GSL018 isolated from the Great Salt Lake, Utah.</title>
        <authorList>
            <person name="Jinkerson R.E."/>
            <person name="D'Adamo S."/>
            <person name="Posewitz M.C."/>
        </authorList>
    </citation>
    <scope>NUCLEOTIDE SEQUENCE</scope>
    <source>
        <strain evidence="6">GSL018</strain>
    </source>
</reference>
<accession>A0A061S255</accession>
<feature type="region of interest" description="Disordered" evidence="3">
    <location>
        <begin position="1"/>
        <end position="192"/>
    </location>
</feature>
<feature type="compositionally biased region" description="Acidic residues" evidence="3">
    <location>
        <begin position="146"/>
        <end position="161"/>
    </location>
</feature>
<dbReference type="PANTHER" id="PTHR21686:SF12">
    <property type="entry name" value="DEOXYNUCLEOTIDYLTRANSFERASE TERMINAL-INTERACTING PROTEIN 2"/>
    <property type="match status" value="1"/>
</dbReference>
<evidence type="ECO:0000259" key="4">
    <source>
        <dbReference type="Pfam" id="PF08698"/>
    </source>
</evidence>
<dbReference type="GO" id="GO:0006396">
    <property type="term" value="P:RNA processing"/>
    <property type="evidence" value="ECO:0007669"/>
    <property type="project" value="TreeGrafter"/>
</dbReference>
<evidence type="ECO:0000256" key="3">
    <source>
        <dbReference type="SAM" id="MobiDB-lite"/>
    </source>
</evidence>
<gene>
    <name evidence="5" type="ORF">TSPGSL018_12549</name>
    <name evidence="6" type="ORF">TSPGSL018_18730</name>
</gene>
<dbReference type="Pfam" id="PF08698">
    <property type="entry name" value="Fcf2"/>
    <property type="match status" value="1"/>
</dbReference>
<protein>
    <recommendedName>
        <fullName evidence="4">Fcf2 pre-rRNA processing C-terminal domain-containing protein</fullName>
    </recommendedName>
</protein>
<feature type="compositionally biased region" description="Basic and acidic residues" evidence="3">
    <location>
        <begin position="224"/>
        <end position="245"/>
    </location>
</feature>
<dbReference type="EMBL" id="GBEZ01008551">
    <property type="protein sequence ID" value="JAC76995.1"/>
    <property type="molecule type" value="Transcribed_RNA"/>
</dbReference>
<feature type="region of interest" description="Disordered" evidence="3">
    <location>
        <begin position="206"/>
        <end position="246"/>
    </location>
</feature>
<dbReference type="InterPro" id="IPR014810">
    <property type="entry name" value="Fcf2_C"/>
</dbReference>
<keyword evidence="2" id="KW-0539">Nucleus</keyword>
<feature type="compositionally biased region" description="Basic residues" evidence="3">
    <location>
        <begin position="173"/>
        <end position="183"/>
    </location>
</feature>
<organism evidence="6">
    <name type="scientific">Tetraselmis sp. GSL018</name>
    <dbReference type="NCBI Taxonomy" id="582737"/>
    <lineage>
        <taxon>Eukaryota</taxon>
        <taxon>Viridiplantae</taxon>
        <taxon>Chlorophyta</taxon>
        <taxon>core chlorophytes</taxon>
        <taxon>Chlorodendrophyceae</taxon>
        <taxon>Chlorodendrales</taxon>
        <taxon>Chlorodendraceae</taxon>
        <taxon>Tetraselmis</taxon>
    </lineage>
</organism>
<dbReference type="EMBL" id="GBEZ01019702">
    <property type="protein sequence ID" value="JAC66888.1"/>
    <property type="molecule type" value="Transcribed_RNA"/>
</dbReference>
<dbReference type="PANTHER" id="PTHR21686">
    <property type="entry name" value="DEOXYNUCLEOTIDYLTRANSFERASE TERMINAL-INTERACTING PROTEIN 2"/>
    <property type="match status" value="1"/>
</dbReference>
<feature type="compositionally biased region" description="Basic residues" evidence="3">
    <location>
        <begin position="355"/>
        <end position="373"/>
    </location>
</feature>
<sequence length="373" mass="41640">MVSTRRSASLRSDLSSQDGGTDEASGGVDSQNLQLLSTPPKRVTRRTARQVSSLEGITEEDVAPCVDFDQEVASATKKTSKKPRRQSRLEGQDEPVATAETHEPEGGEGEGFEGAVCPREAEEQRTSQDDETNTQKDAEGNRSQDTTDDENSEDSSEESEDELLHMVAATMKSHSRAHARKQSARHEPLGWRPEIGLSTDLLERSAEPIPGDTSLKGSKPWAPRAKDELHAPPIDKRKERREAAKKAPATLGRGWFDLPAPKMDDELERELKLIRLRGAFDPKRFYKTLDSKKLPTHFQIGTVVNGPADFYSGRLTKSEARNTSIAKQLLVDSEVSHYRKKRFNSMQEEAEQNSAKRRKTGKKWKKPGRGLKR</sequence>
<evidence type="ECO:0000313" key="6">
    <source>
        <dbReference type="EMBL" id="JAC76995.1"/>
    </source>
</evidence>
<feature type="domain" description="Fcf2 pre-rRNA processing C-terminal" evidence="4">
    <location>
        <begin position="250"/>
        <end position="342"/>
    </location>
</feature>
<feature type="compositionally biased region" description="Low complexity" evidence="3">
    <location>
        <begin position="1"/>
        <end position="16"/>
    </location>
</feature>
<feature type="region of interest" description="Disordered" evidence="3">
    <location>
        <begin position="342"/>
        <end position="373"/>
    </location>
</feature>
<dbReference type="GO" id="GO:0005730">
    <property type="term" value="C:nucleolus"/>
    <property type="evidence" value="ECO:0007669"/>
    <property type="project" value="UniProtKB-SubCell"/>
</dbReference>
<proteinExistence type="predicted"/>
<comment type="subcellular location">
    <subcellularLocation>
        <location evidence="1">Nucleus</location>
        <location evidence="1">Nucleolus</location>
    </subcellularLocation>
</comment>
<evidence type="ECO:0000313" key="5">
    <source>
        <dbReference type="EMBL" id="JAC66888.1"/>
    </source>
</evidence>
<dbReference type="GO" id="GO:0003723">
    <property type="term" value="F:RNA binding"/>
    <property type="evidence" value="ECO:0007669"/>
    <property type="project" value="TreeGrafter"/>
</dbReference>
<name>A0A061S255_9CHLO</name>
<evidence type="ECO:0000256" key="2">
    <source>
        <dbReference type="ARBA" id="ARBA00023242"/>
    </source>
</evidence>
<feature type="compositionally biased region" description="Polar residues" evidence="3">
    <location>
        <begin position="28"/>
        <end position="37"/>
    </location>
</feature>
<dbReference type="InterPro" id="IPR039883">
    <property type="entry name" value="Fcf2/DNTTIP2"/>
</dbReference>
<dbReference type="AlphaFoldDB" id="A0A061S255"/>